<dbReference type="GO" id="GO:0004029">
    <property type="term" value="F:aldehyde dehydrogenase (NAD+) activity"/>
    <property type="evidence" value="ECO:0007669"/>
    <property type="project" value="TreeGrafter"/>
</dbReference>
<dbReference type="InterPro" id="IPR036291">
    <property type="entry name" value="NAD(P)-bd_dom_sf"/>
</dbReference>
<reference evidence="2 3" key="1">
    <citation type="journal article" date="2017" name="Biotechnol. Biofuels">
        <title>Differential beta-glucosidase expression as a function of carbon source availability in Talaromyces amestolkiae: a genomic and proteomic approach.</title>
        <authorList>
            <person name="de Eugenio L.I."/>
            <person name="Mendez-Liter J.A."/>
            <person name="Nieto-Dominguez M."/>
            <person name="Alonso L."/>
            <person name="Gil-Munoz J."/>
            <person name="Barriuso J."/>
            <person name="Prieto A."/>
            <person name="Martinez M.J."/>
        </authorList>
    </citation>
    <scope>NUCLEOTIDE SEQUENCE [LARGE SCALE GENOMIC DNA]</scope>
    <source>
        <strain evidence="2 3">CIB</strain>
    </source>
</reference>
<keyword evidence="3" id="KW-1185">Reference proteome</keyword>
<organism evidence="2 3">
    <name type="scientific">Talaromyces amestolkiae</name>
    <dbReference type="NCBI Taxonomy" id="1196081"/>
    <lineage>
        <taxon>Eukaryota</taxon>
        <taxon>Fungi</taxon>
        <taxon>Dikarya</taxon>
        <taxon>Ascomycota</taxon>
        <taxon>Pezizomycotina</taxon>
        <taxon>Eurotiomycetes</taxon>
        <taxon>Eurotiomycetidae</taxon>
        <taxon>Eurotiales</taxon>
        <taxon>Trichocomaceae</taxon>
        <taxon>Talaromyces</taxon>
        <taxon>Talaromyces sect. Talaromyces</taxon>
    </lineage>
</organism>
<dbReference type="GO" id="GO:0005737">
    <property type="term" value="C:cytoplasm"/>
    <property type="evidence" value="ECO:0007669"/>
    <property type="project" value="TreeGrafter"/>
</dbReference>
<accession>A0A364LEJ1</accession>
<dbReference type="Pfam" id="PF01370">
    <property type="entry name" value="Epimerase"/>
    <property type="match status" value="1"/>
</dbReference>
<dbReference type="EMBL" id="MIKG01000029">
    <property type="protein sequence ID" value="RAO74131.1"/>
    <property type="molecule type" value="Genomic_DNA"/>
</dbReference>
<dbReference type="AlphaFoldDB" id="A0A364LEJ1"/>
<protein>
    <recommendedName>
        <fullName evidence="1">NAD-dependent epimerase/dehydratase domain-containing protein</fullName>
    </recommendedName>
</protein>
<dbReference type="InterPro" id="IPR051783">
    <property type="entry name" value="NAD(P)-dependent_oxidoreduct"/>
</dbReference>
<dbReference type="PANTHER" id="PTHR48079">
    <property type="entry name" value="PROTEIN YEEZ"/>
    <property type="match status" value="1"/>
</dbReference>
<dbReference type="RefSeq" id="XP_040738645.1">
    <property type="nucleotide sequence ID" value="XM_040872741.1"/>
</dbReference>
<dbReference type="STRING" id="1196081.A0A364LEJ1"/>
<evidence type="ECO:0000259" key="1">
    <source>
        <dbReference type="Pfam" id="PF01370"/>
    </source>
</evidence>
<dbReference type="PANTHER" id="PTHR48079:SF6">
    <property type="entry name" value="NAD(P)-BINDING DOMAIN-CONTAINING PROTEIN-RELATED"/>
    <property type="match status" value="1"/>
</dbReference>
<comment type="caution">
    <text evidence="2">The sequence shown here is derived from an EMBL/GenBank/DDBJ whole genome shotgun (WGS) entry which is preliminary data.</text>
</comment>
<dbReference type="Gene3D" id="3.40.50.720">
    <property type="entry name" value="NAD(P)-binding Rossmann-like Domain"/>
    <property type="match status" value="1"/>
</dbReference>
<proteinExistence type="predicted"/>
<gene>
    <name evidence="2" type="ORF">BHQ10_010143</name>
</gene>
<dbReference type="SUPFAM" id="SSF51735">
    <property type="entry name" value="NAD(P)-binding Rossmann-fold domains"/>
    <property type="match status" value="1"/>
</dbReference>
<dbReference type="OrthoDB" id="10262413at2759"/>
<evidence type="ECO:0000313" key="3">
    <source>
        <dbReference type="Proteomes" id="UP000249363"/>
    </source>
</evidence>
<dbReference type="Proteomes" id="UP000249363">
    <property type="component" value="Unassembled WGS sequence"/>
</dbReference>
<dbReference type="GeneID" id="63799357"/>
<feature type="domain" description="NAD-dependent epimerase/dehydratase" evidence="1">
    <location>
        <begin position="5"/>
        <end position="242"/>
    </location>
</feature>
<dbReference type="InterPro" id="IPR001509">
    <property type="entry name" value="Epimerase_deHydtase"/>
</dbReference>
<sequence>MSHNILITGASGYLGGTLLARWKEAKLPAHNQVYALIRTEEQAKAVQELYNALPVKIDLSSDADIEQAIISRDISVIYYLIDPLEDRIPRAMIRALSTVKSKSRRQDVHFLFASGAKIFSSHTGLPSDRELLDTDERLYDLLKNAEGSQPLLAQAGKRNVQVIDDGASLGVRSYIFVPCIVYGKGEGFGNPISIQTVAVIRAAKKMRRIYTVDDSSAPWPVCHIRDNTALFLSILRAILAGENPSYGKEGFYLASSGLVKWHDLYRAFSKRLLERGVIDDGTITPADDAALEQIATVLKGSPSFVPAEIGGRCTFTAARGQTIGWKAEYPPEHIFEAAGEEVDLVLQHS</sequence>
<name>A0A364LEJ1_TALAM</name>
<evidence type="ECO:0000313" key="2">
    <source>
        <dbReference type="EMBL" id="RAO74131.1"/>
    </source>
</evidence>